<feature type="domain" description="DUF3616" evidence="2">
    <location>
        <begin position="221"/>
        <end position="359"/>
    </location>
</feature>
<evidence type="ECO:0000256" key="1">
    <source>
        <dbReference type="SAM" id="SignalP"/>
    </source>
</evidence>
<feature type="domain" description="DUF3616" evidence="2">
    <location>
        <begin position="117"/>
        <end position="155"/>
    </location>
</feature>
<organism evidence="3 4">
    <name type="scientific">Salinarimonas soli</name>
    <dbReference type="NCBI Taxonomy" id="1638099"/>
    <lineage>
        <taxon>Bacteria</taxon>
        <taxon>Pseudomonadati</taxon>
        <taxon>Pseudomonadota</taxon>
        <taxon>Alphaproteobacteria</taxon>
        <taxon>Hyphomicrobiales</taxon>
        <taxon>Salinarimonadaceae</taxon>
        <taxon>Salinarimonas</taxon>
    </lineage>
</organism>
<sequence>MPRVRTTRPSDCSAAPAVLAARLAIAVAATLTVLACGSAAAQAPMIRPESGPWSAGEGFQFEEEPKKTRRAASGIACPSAATRARTCLFVFDEGTEARFGILSEGKLTPDSERVMLISEDGELDAEGAALDGDVFYVIGSHSAKRGNCKSNADSRHVIRFRRDPATGRGAREISGQLAGYAFTGNLWSLMAKQPELAAYVGERKCLGTEPPDDEPQLRGQRGANIEAVAALAGRLFFGFRGPAMGSRAPVLAVDAAGLFDGGPTNEKVTMLHVGPRRGIRDMQIVKDGLLVLAGPDDDKSSAGAGWIISLWDGSTTAEGTGQPRELARLNLDGLVRDKCDKEIKPEALTVLEETASHYLVVVLSDGMCDGGPLLYWVPR</sequence>
<gene>
    <name evidence="3" type="ORF">F0L46_17105</name>
</gene>
<reference evidence="3 4" key="2">
    <citation type="submission" date="2019-09" db="EMBL/GenBank/DDBJ databases">
        <authorList>
            <person name="Jin C."/>
        </authorList>
    </citation>
    <scope>NUCLEOTIDE SEQUENCE [LARGE SCALE GENOMIC DNA]</scope>
    <source>
        <strain evidence="3 4">BN140002</strain>
    </source>
</reference>
<evidence type="ECO:0000313" key="3">
    <source>
        <dbReference type="EMBL" id="KAA2235981.1"/>
    </source>
</evidence>
<accession>A0A5B2VAD9</accession>
<evidence type="ECO:0000313" key="4">
    <source>
        <dbReference type="Proteomes" id="UP000323142"/>
    </source>
</evidence>
<name>A0A5B2VAD9_9HYPH</name>
<feature type="signal peptide" evidence="1">
    <location>
        <begin position="1"/>
        <end position="35"/>
    </location>
</feature>
<dbReference type="AlphaFoldDB" id="A0A5B2VAD9"/>
<protein>
    <submittedName>
        <fullName evidence="3">DUF3616 domain-containing protein</fullName>
    </submittedName>
</protein>
<feature type="chain" id="PRO_5022933726" evidence="1">
    <location>
        <begin position="36"/>
        <end position="379"/>
    </location>
</feature>
<dbReference type="OrthoDB" id="423529at2"/>
<dbReference type="EMBL" id="VUOA01000030">
    <property type="protein sequence ID" value="KAA2235981.1"/>
    <property type="molecule type" value="Genomic_DNA"/>
</dbReference>
<comment type="caution">
    <text evidence="3">The sequence shown here is derived from an EMBL/GenBank/DDBJ whole genome shotgun (WGS) entry which is preliminary data.</text>
</comment>
<dbReference type="Pfam" id="PF12275">
    <property type="entry name" value="DUF3616"/>
    <property type="match status" value="2"/>
</dbReference>
<dbReference type="Proteomes" id="UP000323142">
    <property type="component" value="Unassembled WGS sequence"/>
</dbReference>
<keyword evidence="1" id="KW-0732">Signal</keyword>
<reference evidence="3 4" key="1">
    <citation type="submission" date="2019-09" db="EMBL/GenBank/DDBJ databases">
        <title>Salinarimonas rosea gen. nov., sp. nov., a new member of the a-2 subgroup of the Proteobacteria.</title>
        <authorList>
            <person name="Liu J."/>
        </authorList>
    </citation>
    <scope>NUCLEOTIDE SEQUENCE [LARGE SCALE GENOMIC DNA]</scope>
    <source>
        <strain evidence="3 4">BN140002</strain>
    </source>
</reference>
<evidence type="ECO:0000259" key="2">
    <source>
        <dbReference type="Pfam" id="PF12275"/>
    </source>
</evidence>
<dbReference type="InterPro" id="IPR022060">
    <property type="entry name" value="DUF3616"/>
</dbReference>
<proteinExistence type="predicted"/>
<keyword evidence="4" id="KW-1185">Reference proteome</keyword>